<dbReference type="SUPFAM" id="SSF51735">
    <property type="entry name" value="NAD(P)-binding Rossmann-fold domains"/>
    <property type="match status" value="1"/>
</dbReference>
<keyword evidence="2" id="KW-0560">Oxidoreductase</keyword>
<dbReference type="GO" id="GO:0043957">
    <property type="term" value="F:acryloyl-CoA reductase (NADPH) activity"/>
    <property type="evidence" value="ECO:0007669"/>
    <property type="project" value="UniProtKB-EC"/>
</dbReference>
<accession>A0A399EJU7</accession>
<dbReference type="InterPro" id="IPR020843">
    <property type="entry name" value="ER"/>
</dbReference>
<dbReference type="Pfam" id="PF00107">
    <property type="entry name" value="ADH_zinc_N"/>
    <property type="match status" value="1"/>
</dbReference>
<dbReference type="InterPro" id="IPR014188">
    <property type="entry name" value="Acrylyl-CoA_reductase_AcuI"/>
</dbReference>
<dbReference type="PANTHER" id="PTHR43677">
    <property type="entry name" value="SHORT-CHAIN DEHYDROGENASE/REDUCTASE"/>
    <property type="match status" value="1"/>
</dbReference>
<dbReference type="InterPro" id="IPR013149">
    <property type="entry name" value="ADH-like_C"/>
</dbReference>
<evidence type="ECO:0000313" key="2">
    <source>
        <dbReference type="EMBL" id="RIH84208.1"/>
    </source>
</evidence>
<dbReference type="NCBIfam" id="TIGR02823">
    <property type="entry name" value="oxido_YhdH"/>
    <property type="match status" value="1"/>
</dbReference>
<evidence type="ECO:0000259" key="1">
    <source>
        <dbReference type="SMART" id="SM00829"/>
    </source>
</evidence>
<organism evidence="2 3">
    <name type="scientific">Calidithermus roseus</name>
    <dbReference type="NCBI Taxonomy" id="1644118"/>
    <lineage>
        <taxon>Bacteria</taxon>
        <taxon>Thermotogati</taxon>
        <taxon>Deinococcota</taxon>
        <taxon>Deinococci</taxon>
        <taxon>Thermales</taxon>
        <taxon>Thermaceae</taxon>
        <taxon>Calidithermus</taxon>
    </lineage>
</organism>
<dbReference type="PANTHER" id="PTHR43677:SF1">
    <property type="entry name" value="ACRYLYL-COA REDUCTASE ACUI-RELATED"/>
    <property type="match status" value="1"/>
</dbReference>
<dbReference type="CDD" id="cd08288">
    <property type="entry name" value="MDR_yhdh"/>
    <property type="match status" value="1"/>
</dbReference>
<dbReference type="EMBL" id="QWLA01000061">
    <property type="protein sequence ID" value="RIH84208.1"/>
    <property type="molecule type" value="Genomic_DNA"/>
</dbReference>
<dbReference type="RefSeq" id="WP_119279170.1">
    <property type="nucleotide sequence ID" value="NZ_QWLA01000061.1"/>
</dbReference>
<protein>
    <submittedName>
        <fullName evidence="2">Putative acrylyl-CoA reductase AcuI</fullName>
        <ecNumber evidence="2">1.3.1.84</ecNumber>
    </submittedName>
</protein>
<dbReference type="SUPFAM" id="SSF50129">
    <property type="entry name" value="GroES-like"/>
    <property type="match status" value="1"/>
</dbReference>
<comment type="caution">
    <text evidence="2">The sequence shown here is derived from an EMBL/GenBank/DDBJ whole genome shotgun (WGS) entry which is preliminary data.</text>
</comment>
<dbReference type="OrthoDB" id="9782155at2"/>
<dbReference type="InterPro" id="IPR011032">
    <property type="entry name" value="GroES-like_sf"/>
</dbReference>
<dbReference type="InterPro" id="IPR051397">
    <property type="entry name" value="Zn-ADH-like_protein"/>
</dbReference>
<gene>
    <name evidence="2" type="primary">acuI</name>
    <name evidence="2" type="ORF">Mrose_02721</name>
</gene>
<feature type="domain" description="Enoyl reductase (ER)" evidence="1">
    <location>
        <begin position="12"/>
        <end position="324"/>
    </location>
</feature>
<evidence type="ECO:0000313" key="3">
    <source>
        <dbReference type="Proteomes" id="UP000265341"/>
    </source>
</evidence>
<dbReference type="InterPro" id="IPR013154">
    <property type="entry name" value="ADH-like_N"/>
</dbReference>
<dbReference type="Gene3D" id="3.90.180.10">
    <property type="entry name" value="Medium-chain alcohol dehydrogenases, catalytic domain"/>
    <property type="match status" value="1"/>
</dbReference>
<dbReference type="AlphaFoldDB" id="A0A399EJU7"/>
<sequence length="328" mass="34667">MPTFKALVVESGDPYTTRLRELSLDELPPGEVLVKVAYSSLNYKDGLAITGAGKVIRSFPLVPGVDFAGVVVESASPDYRPGDEVVLTGWGVGERHWGGLSQMARVKAEWLVPKPQGLSLHQTMGIGTAGFTAMLCVMTLEEHGLRPDGREVLVTGATGGVGSIAVAVLARLGYRVVASTGRLQERPYLESLGATEILERSVLTAPARPLESERFAAAVDTVGGAVLAGVLPRIAYGGSVAACGNAGGARLETTVFPFILRGVSLLGVDSVMCPRERRLRAWERLAHDLPLNLLEASVRTVDLAAVPELAQQILAGQVRGRVVVDLNA</sequence>
<dbReference type="SMART" id="SM00829">
    <property type="entry name" value="PKS_ER"/>
    <property type="match status" value="1"/>
</dbReference>
<name>A0A399EJU7_9DEIN</name>
<dbReference type="InterPro" id="IPR036291">
    <property type="entry name" value="NAD(P)-bd_dom_sf"/>
</dbReference>
<keyword evidence="3" id="KW-1185">Reference proteome</keyword>
<dbReference type="Pfam" id="PF08240">
    <property type="entry name" value="ADH_N"/>
    <property type="match status" value="1"/>
</dbReference>
<reference evidence="2 3" key="1">
    <citation type="submission" date="2018-08" db="EMBL/GenBank/DDBJ databases">
        <title>Meiothermus roseus NBRC 110900 genome sequencing project.</title>
        <authorList>
            <person name="Da Costa M.S."/>
            <person name="Albuquerque L."/>
            <person name="Raposo P."/>
            <person name="Froufe H.J.C."/>
            <person name="Barroso C.S."/>
            <person name="Egas C."/>
        </authorList>
    </citation>
    <scope>NUCLEOTIDE SEQUENCE [LARGE SCALE GENOMIC DNA]</scope>
    <source>
        <strain evidence="2 3">NBRC 110900</strain>
    </source>
</reference>
<dbReference type="Proteomes" id="UP000265341">
    <property type="component" value="Unassembled WGS sequence"/>
</dbReference>
<dbReference type="Gene3D" id="3.40.50.720">
    <property type="entry name" value="NAD(P)-binding Rossmann-like Domain"/>
    <property type="match status" value="1"/>
</dbReference>
<proteinExistence type="predicted"/>
<dbReference type="EC" id="1.3.1.84" evidence="2"/>